<dbReference type="InterPro" id="IPR051214">
    <property type="entry name" value="GH32_Enzymes"/>
</dbReference>
<evidence type="ECO:0000256" key="4">
    <source>
        <dbReference type="ARBA" id="ARBA00023295"/>
    </source>
</evidence>
<dbReference type="OrthoDB" id="9776657at2"/>
<dbReference type="CDD" id="cd08996">
    <property type="entry name" value="GH32_FFase"/>
    <property type="match status" value="1"/>
</dbReference>
<dbReference type="InterPro" id="IPR013148">
    <property type="entry name" value="Glyco_hydro_32_N"/>
</dbReference>
<dbReference type="InterPro" id="IPR001362">
    <property type="entry name" value="Glyco_hydro_32"/>
</dbReference>
<feature type="domain" description="Glycosyl hydrolase family 32 N-terminal" evidence="5">
    <location>
        <begin position="10"/>
        <end position="312"/>
    </location>
</feature>
<sequence length="407" mass="43541">MTDPALPGLHVRPARGWVNDPNGLCRAGGRWHVFFQHNPHAPRHERIAWGHASSADLAHWREEPIAMEPVPGGLDAAGCWSGCLVMDGTTPTICYTAVPDAPENAVGRTATGSADLSAWTRAGRPSAERIGPPGACTRDPFAVRIGGRRCIVQGHGGPGRTARVLVHDATDLSDWRLLGTLLDGRDPVARELAPADVWECPNLVRIDGQWVLIVSLLRTDGGRALLAGVRWLRGELADGPTPRFVPHEGGTVDAGWPFYAPQVLVDGERALMWGWARELDRDEAWLAGHGWAGTLTTPRELHLRDGRLVSAPAAEYLAHRAEHLDGSWSVAEAPAFAVTTSGPGVLVCAGAEGPGRVELPGRAQVLVDGSLVEVFSDDDCRTTRVYPTAASTWRVLGGGTVSARALR</sequence>
<dbReference type="EC" id="3.2.1.26" evidence="2"/>
<dbReference type="SUPFAM" id="SSF75005">
    <property type="entry name" value="Arabinanase/levansucrase/invertase"/>
    <property type="match status" value="1"/>
</dbReference>
<comment type="caution">
    <text evidence="6">The sequence shown here is derived from an EMBL/GenBank/DDBJ whole genome shotgun (WGS) entry which is preliminary data.</text>
</comment>
<dbReference type="Pfam" id="PF00251">
    <property type="entry name" value="Glyco_hydro_32N"/>
    <property type="match status" value="1"/>
</dbReference>
<dbReference type="Gene3D" id="2.115.10.20">
    <property type="entry name" value="Glycosyl hydrolase domain, family 43"/>
    <property type="match status" value="1"/>
</dbReference>
<organism evidence="6 7">
    <name type="scientific">Propionibacterium acidifaciens F0233</name>
    <dbReference type="NCBI Taxonomy" id="553198"/>
    <lineage>
        <taxon>Bacteria</taxon>
        <taxon>Bacillati</taxon>
        <taxon>Actinomycetota</taxon>
        <taxon>Actinomycetes</taxon>
        <taxon>Propionibacteriales</taxon>
        <taxon>Propionibacteriaceae</taxon>
        <taxon>Propionibacterium</taxon>
    </lineage>
</organism>
<accession>U2PZ44</accession>
<dbReference type="InterPro" id="IPR018053">
    <property type="entry name" value="Glyco_hydro_32_AS"/>
</dbReference>
<keyword evidence="3 6" id="KW-0378">Hydrolase</keyword>
<evidence type="ECO:0000313" key="6">
    <source>
        <dbReference type="EMBL" id="ERK48989.1"/>
    </source>
</evidence>
<keyword evidence="7" id="KW-1185">Reference proteome</keyword>
<dbReference type="AlphaFoldDB" id="U2PZ44"/>
<dbReference type="EMBL" id="ACVN02000334">
    <property type="protein sequence ID" value="ERK48989.1"/>
    <property type="molecule type" value="Genomic_DNA"/>
</dbReference>
<gene>
    <name evidence="6" type="ORF">HMPREF0682_1552</name>
</gene>
<dbReference type="PANTHER" id="PTHR43101:SF1">
    <property type="entry name" value="BETA-FRUCTOSIDASE"/>
    <property type="match status" value="1"/>
</dbReference>
<dbReference type="InterPro" id="IPR023296">
    <property type="entry name" value="Glyco_hydro_beta-prop_sf"/>
</dbReference>
<protein>
    <recommendedName>
        <fullName evidence="2">beta-fructofuranosidase</fullName>
        <ecNumber evidence="2">3.2.1.26</ecNumber>
    </recommendedName>
</protein>
<comment type="similarity">
    <text evidence="1">Belongs to the glycosyl hydrolase 32 family.</text>
</comment>
<dbReference type="PROSITE" id="PS00609">
    <property type="entry name" value="GLYCOSYL_HYDROL_F32"/>
    <property type="match status" value="1"/>
</dbReference>
<proteinExistence type="inferred from homology"/>
<keyword evidence="4" id="KW-0326">Glycosidase</keyword>
<dbReference type="GO" id="GO:0004564">
    <property type="term" value="F:beta-fructofuranosidase activity"/>
    <property type="evidence" value="ECO:0007669"/>
    <property type="project" value="UniProtKB-EC"/>
</dbReference>
<evidence type="ECO:0000256" key="1">
    <source>
        <dbReference type="ARBA" id="ARBA00009902"/>
    </source>
</evidence>
<name>U2PZ44_9ACTN</name>
<reference evidence="6" key="1">
    <citation type="submission" date="2013-08" db="EMBL/GenBank/DDBJ databases">
        <authorList>
            <person name="Durkin A.S."/>
            <person name="Haft D.R."/>
            <person name="McCorrison J."/>
            <person name="Torralba M."/>
            <person name="Gillis M."/>
            <person name="Haft D.H."/>
            <person name="Methe B."/>
            <person name="Sutton G."/>
            <person name="Nelson K.E."/>
        </authorList>
    </citation>
    <scope>NUCLEOTIDE SEQUENCE [LARGE SCALE GENOMIC DNA]</scope>
    <source>
        <strain evidence="6">F0233</strain>
    </source>
</reference>
<dbReference type="RefSeq" id="WP_021798952.1">
    <property type="nucleotide sequence ID" value="NZ_ACVN02000334.1"/>
</dbReference>
<dbReference type="PANTHER" id="PTHR43101">
    <property type="entry name" value="BETA-FRUCTOSIDASE"/>
    <property type="match status" value="1"/>
</dbReference>
<evidence type="ECO:0000256" key="3">
    <source>
        <dbReference type="ARBA" id="ARBA00022801"/>
    </source>
</evidence>
<evidence type="ECO:0000313" key="7">
    <source>
        <dbReference type="Proteomes" id="UP000017052"/>
    </source>
</evidence>
<dbReference type="GO" id="GO:0005975">
    <property type="term" value="P:carbohydrate metabolic process"/>
    <property type="evidence" value="ECO:0007669"/>
    <property type="project" value="InterPro"/>
</dbReference>
<evidence type="ECO:0000259" key="5">
    <source>
        <dbReference type="Pfam" id="PF00251"/>
    </source>
</evidence>
<dbReference type="SMART" id="SM00640">
    <property type="entry name" value="Glyco_32"/>
    <property type="match status" value="1"/>
</dbReference>
<dbReference type="Proteomes" id="UP000017052">
    <property type="component" value="Unassembled WGS sequence"/>
</dbReference>
<evidence type="ECO:0000256" key="2">
    <source>
        <dbReference type="ARBA" id="ARBA00012758"/>
    </source>
</evidence>